<dbReference type="EMBL" id="HBFA01014322">
    <property type="protein sequence ID" value="CAD8663221.1"/>
    <property type="molecule type" value="Transcribed_RNA"/>
</dbReference>
<organism evidence="4">
    <name type="scientific">Pyramimonas obovata</name>
    <dbReference type="NCBI Taxonomy" id="1411642"/>
    <lineage>
        <taxon>Eukaryota</taxon>
        <taxon>Viridiplantae</taxon>
        <taxon>Chlorophyta</taxon>
        <taxon>Pyramimonadophyceae</taxon>
        <taxon>Pyramimonadales</taxon>
        <taxon>Pyramimonadaceae</taxon>
        <taxon>Pyramimonas</taxon>
        <taxon>Pyramimonas incertae sedis</taxon>
    </lineage>
</organism>
<feature type="compositionally biased region" description="Low complexity" evidence="2">
    <location>
        <begin position="101"/>
        <end position="111"/>
    </location>
</feature>
<dbReference type="InterPro" id="IPR011600">
    <property type="entry name" value="Pept_C14_caspase"/>
</dbReference>
<feature type="compositionally biased region" description="Low complexity" evidence="2">
    <location>
        <begin position="132"/>
        <end position="143"/>
    </location>
</feature>
<comment type="similarity">
    <text evidence="1">Belongs to the peptidase C14B family.</text>
</comment>
<dbReference type="PANTHER" id="PTHR48104">
    <property type="entry name" value="METACASPASE-4"/>
    <property type="match status" value="1"/>
</dbReference>
<dbReference type="AlphaFoldDB" id="A0A7S0N8K3"/>
<feature type="domain" description="CUE" evidence="3">
    <location>
        <begin position="56"/>
        <end position="99"/>
    </location>
</feature>
<gene>
    <name evidence="4" type="ORF">POBO1169_LOCUS7443</name>
</gene>
<dbReference type="InterPro" id="IPR029030">
    <property type="entry name" value="Caspase-like_dom_sf"/>
</dbReference>
<name>A0A7S0N8K3_9CHLO</name>
<dbReference type="InterPro" id="IPR003892">
    <property type="entry name" value="CUE"/>
</dbReference>
<evidence type="ECO:0000259" key="3">
    <source>
        <dbReference type="PROSITE" id="PS51140"/>
    </source>
</evidence>
<dbReference type="GO" id="GO:0004197">
    <property type="term" value="F:cysteine-type endopeptidase activity"/>
    <property type="evidence" value="ECO:0007669"/>
    <property type="project" value="InterPro"/>
</dbReference>
<dbReference type="Pfam" id="PF00656">
    <property type="entry name" value="Peptidase_C14"/>
    <property type="match status" value="1"/>
</dbReference>
<feature type="compositionally biased region" description="Pro residues" evidence="2">
    <location>
        <begin position="112"/>
        <end position="131"/>
    </location>
</feature>
<dbReference type="PROSITE" id="PS51140">
    <property type="entry name" value="CUE"/>
    <property type="match status" value="1"/>
</dbReference>
<accession>A0A7S0N8K3</accession>
<proteinExistence type="inferred from homology"/>
<dbReference type="GO" id="GO:0006508">
    <property type="term" value="P:proteolysis"/>
    <property type="evidence" value="ECO:0007669"/>
    <property type="project" value="InterPro"/>
</dbReference>
<evidence type="ECO:0000256" key="1">
    <source>
        <dbReference type="ARBA" id="ARBA00009005"/>
    </source>
</evidence>
<reference evidence="4" key="1">
    <citation type="submission" date="2021-01" db="EMBL/GenBank/DDBJ databases">
        <authorList>
            <person name="Corre E."/>
            <person name="Pelletier E."/>
            <person name="Niang G."/>
            <person name="Scheremetjew M."/>
            <person name="Finn R."/>
            <person name="Kale V."/>
            <person name="Holt S."/>
            <person name="Cochrane G."/>
            <person name="Meng A."/>
            <person name="Brown T."/>
            <person name="Cohen L."/>
        </authorList>
    </citation>
    <scope>NUCLEOTIDE SEQUENCE</scope>
    <source>
        <strain evidence="4">CCMP722</strain>
    </source>
</reference>
<dbReference type="SMART" id="SM00546">
    <property type="entry name" value="CUE"/>
    <property type="match status" value="1"/>
</dbReference>
<dbReference type="PANTHER" id="PTHR48104:SF30">
    <property type="entry name" value="METACASPASE-1"/>
    <property type="match status" value="1"/>
</dbReference>
<dbReference type="SUPFAM" id="SSF52129">
    <property type="entry name" value="Caspase-like"/>
    <property type="match status" value="1"/>
</dbReference>
<evidence type="ECO:0000313" key="4">
    <source>
        <dbReference type="EMBL" id="CAD8663221.1"/>
    </source>
</evidence>
<sequence>MSQPVHVTCPNCRQVSAAMPGIVVACPFCNQHMQAPPAMQAPPPTNPYGGPGPAPANPQTVAEIKAVLPHVSDAQIAAALQNHNHNKTAAVNALLGGAGNGAAPQQYHMPPQYQPPQQAPQPYPAQPPRPAPAGLQPAPVVGGPAPPLTGRRKALLIGINYKGTRSELRGCVNDVHHIKSFLLANGFTETPDTMVVLTDDQRDPNYLPTKMNIINALGWLSRGAQPGDILFWHFSGHGSQEPDPDGTEEDGMNETIVPLDFKQAGQISDTNIFRTLVLPLPSGVRLTAIMDCCHSGTGLDLPWTYQHGRGQRNFREETNPYHSLGDVQLFSGCEDDQTSADTQRYGRASGAMTDAFIAALRERPNHTYHTFLDAIHRNLRQNGHRQRPQLTASQNFGLERPFSMFDVLPNHNPYIGQQYRKKLKPSRAGNPDFGLGSGLVMGAVGGLATASILDMLF</sequence>
<dbReference type="Pfam" id="PF02845">
    <property type="entry name" value="CUE"/>
    <property type="match status" value="1"/>
</dbReference>
<dbReference type="InterPro" id="IPR050452">
    <property type="entry name" value="Metacaspase"/>
</dbReference>
<dbReference type="GO" id="GO:0043130">
    <property type="term" value="F:ubiquitin binding"/>
    <property type="evidence" value="ECO:0007669"/>
    <property type="project" value="InterPro"/>
</dbReference>
<dbReference type="GO" id="GO:0005737">
    <property type="term" value="C:cytoplasm"/>
    <property type="evidence" value="ECO:0007669"/>
    <property type="project" value="TreeGrafter"/>
</dbReference>
<dbReference type="Gene3D" id="3.40.50.12660">
    <property type="match status" value="1"/>
</dbReference>
<evidence type="ECO:0000256" key="2">
    <source>
        <dbReference type="SAM" id="MobiDB-lite"/>
    </source>
</evidence>
<protein>
    <recommendedName>
        <fullName evidence="3">CUE domain-containing protein</fullName>
    </recommendedName>
</protein>
<feature type="region of interest" description="Disordered" evidence="2">
    <location>
        <begin position="101"/>
        <end position="146"/>
    </location>
</feature>